<feature type="domain" description="Ricin B lectin" evidence="3">
    <location>
        <begin position="345"/>
        <end position="499"/>
    </location>
</feature>
<feature type="signal peptide" evidence="2">
    <location>
        <begin position="1"/>
        <end position="17"/>
    </location>
</feature>
<feature type="domain" description="Ricin B lectin" evidence="3">
    <location>
        <begin position="572"/>
        <end position="725"/>
    </location>
</feature>
<name>A0ABQ0LEF6_MYCCL</name>
<reference evidence="4" key="1">
    <citation type="submission" date="2014-09" db="EMBL/GenBank/DDBJ databases">
        <title>Genome sequence of the luminous mushroom Mycena chlorophos for searching fungal bioluminescence genes.</title>
        <authorList>
            <person name="Tanaka Y."/>
            <person name="Kasuga D."/>
            <person name="Oba Y."/>
            <person name="Hase S."/>
            <person name="Sato K."/>
            <person name="Oba Y."/>
            <person name="Sakakibara Y."/>
        </authorList>
    </citation>
    <scope>NUCLEOTIDE SEQUENCE</scope>
</reference>
<evidence type="ECO:0000259" key="3">
    <source>
        <dbReference type="SMART" id="SM00458"/>
    </source>
</evidence>
<evidence type="ECO:0000313" key="4">
    <source>
        <dbReference type="EMBL" id="GAT49473.1"/>
    </source>
</evidence>
<organism evidence="4 5">
    <name type="scientific">Mycena chlorophos</name>
    <name type="common">Agaric fungus</name>
    <name type="synonym">Agaricus chlorophos</name>
    <dbReference type="NCBI Taxonomy" id="658473"/>
    <lineage>
        <taxon>Eukaryota</taxon>
        <taxon>Fungi</taxon>
        <taxon>Dikarya</taxon>
        <taxon>Basidiomycota</taxon>
        <taxon>Agaricomycotina</taxon>
        <taxon>Agaricomycetes</taxon>
        <taxon>Agaricomycetidae</taxon>
        <taxon>Agaricales</taxon>
        <taxon>Marasmiineae</taxon>
        <taxon>Mycenaceae</taxon>
        <taxon>Mycena</taxon>
    </lineage>
</organism>
<feature type="chain" id="PRO_5045754529" description="Ricin B lectin domain-containing protein" evidence="2">
    <location>
        <begin position="18"/>
        <end position="726"/>
    </location>
</feature>
<evidence type="ECO:0000313" key="5">
    <source>
        <dbReference type="Proteomes" id="UP000815677"/>
    </source>
</evidence>
<feature type="region of interest" description="Disordered" evidence="1">
    <location>
        <begin position="498"/>
        <end position="535"/>
    </location>
</feature>
<feature type="domain" description="Ricin B lectin" evidence="3">
    <location>
        <begin position="47"/>
        <end position="208"/>
    </location>
</feature>
<proteinExistence type="predicted"/>
<sequence>MLASSLFTLLAVSATLAVPLVPRDVTLNPTAVAQAQVRDNTATRAFSAVTINTSDGRCLSVDPASGDFRENLTPVTAVACDGSANQTWDVITSGVHNNVPGQALIVSSLTQACMNFDPRRAAGNQVLLFSCGGRADGSGQVTNSQLFAFNGGSGPLALLPQNGNNETCLTINSSNDLDQTNCKGAASASGLELFTFGGSASSYKGSTTASTTSVAVGNKATCGVQSTVFVTVPPTATASSTTTAVLAVQTTSDKDNSKTTDSDNTKTVFSTVTATVTVTVSADCAVSTSFSTKATTTNVDIVSATQTQAAATSTGVIAVAGAGGVLNAADVAQSQARDNTATRAATAVTIQDSAGQCLSVNITAGDFRENLIPVQLVDCDASDEAQQWDFITAGVHNNAANSALIVSTLMNGCLNFDPRRAAGDQVIMFSCGGRADGSGQTTNSQLFPFTSNTDLTKPYVLAPENGNNAVCLVAGANGRLVNDNCSAASPAANEQWTIGGASSGSSAAASTTGSSSSETTTTPPPSTTTQATSTVDTTTATTIAVAGAGGVLNPSDVAQSQPRDNTATRAATGVQLKDSAGQCLSVNITAGDFRENLIPVQLVDCDSSDEAQKWDFITKGAHNNAADSTLIVSTLMNGCLNFDPRRAAGDQVIMFSCGGRADGGGQTTNSQLFPFPANTDLTKPYVLAPENGNNAVCLVAGSNGRLVNDDCTATSPSATEQFTIVQ</sequence>
<dbReference type="EMBL" id="DF845521">
    <property type="protein sequence ID" value="GAT49473.1"/>
    <property type="molecule type" value="Genomic_DNA"/>
</dbReference>
<dbReference type="Proteomes" id="UP000815677">
    <property type="component" value="Unassembled WGS sequence"/>
</dbReference>
<dbReference type="InterPro" id="IPR035992">
    <property type="entry name" value="Ricin_B-like_lectins"/>
</dbReference>
<gene>
    <name evidence="4" type="ORF">MCHLO_06784</name>
</gene>
<dbReference type="SUPFAM" id="SSF50370">
    <property type="entry name" value="Ricin B-like lectins"/>
    <property type="match status" value="3"/>
</dbReference>
<evidence type="ECO:0000256" key="2">
    <source>
        <dbReference type="SAM" id="SignalP"/>
    </source>
</evidence>
<accession>A0ABQ0LEF6</accession>
<dbReference type="PROSITE" id="PS50231">
    <property type="entry name" value="RICIN_B_LECTIN"/>
    <property type="match status" value="3"/>
</dbReference>
<dbReference type="InterPro" id="IPR000772">
    <property type="entry name" value="Ricin_B_lectin"/>
</dbReference>
<keyword evidence="2" id="KW-0732">Signal</keyword>
<dbReference type="Gene3D" id="2.80.10.50">
    <property type="match status" value="3"/>
</dbReference>
<dbReference type="SMART" id="SM00458">
    <property type="entry name" value="RICIN"/>
    <property type="match status" value="3"/>
</dbReference>
<protein>
    <recommendedName>
        <fullName evidence="3">Ricin B lectin domain-containing protein</fullName>
    </recommendedName>
</protein>
<evidence type="ECO:0000256" key="1">
    <source>
        <dbReference type="SAM" id="MobiDB-lite"/>
    </source>
</evidence>
<keyword evidence="5" id="KW-1185">Reference proteome</keyword>